<organism evidence="9 10">
    <name type="scientific">Meganyctiphanes norvegica</name>
    <name type="common">Northern krill</name>
    <name type="synonym">Thysanopoda norvegica</name>
    <dbReference type="NCBI Taxonomy" id="48144"/>
    <lineage>
        <taxon>Eukaryota</taxon>
        <taxon>Metazoa</taxon>
        <taxon>Ecdysozoa</taxon>
        <taxon>Arthropoda</taxon>
        <taxon>Crustacea</taxon>
        <taxon>Multicrustacea</taxon>
        <taxon>Malacostraca</taxon>
        <taxon>Eumalacostraca</taxon>
        <taxon>Eucarida</taxon>
        <taxon>Euphausiacea</taxon>
        <taxon>Euphausiidae</taxon>
        <taxon>Meganyctiphanes</taxon>
    </lineage>
</organism>
<keyword evidence="10" id="KW-1185">Reference proteome</keyword>
<dbReference type="FunFam" id="3.30.450.30:FF:000001">
    <property type="entry name" value="Profilin"/>
    <property type="match status" value="1"/>
</dbReference>
<dbReference type="GO" id="GO:0005856">
    <property type="term" value="C:cytoskeleton"/>
    <property type="evidence" value="ECO:0007669"/>
    <property type="project" value="UniProtKB-SubCell"/>
</dbReference>
<evidence type="ECO:0000313" key="10">
    <source>
        <dbReference type="Proteomes" id="UP001497623"/>
    </source>
</evidence>
<dbReference type="Gene3D" id="3.30.450.30">
    <property type="entry name" value="Dynein light chain 2a, cytoplasmic"/>
    <property type="match status" value="1"/>
</dbReference>
<evidence type="ECO:0000256" key="3">
    <source>
        <dbReference type="ARBA" id="ARBA00011583"/>
    </source>
</evidence>
<comment type="subcellular location">
    <subcellularLocation>
        <location evidence="1">Cytoplasm</location>
        <location evidence="1">Cytoskeleton</location>
    </subcellularLocation>
</comment>
<dbReference type="GO" id="GO:0003785">
    <property type="term" value="F:actin monomer binding"/>
    <property type="evidence" value="ECO:0007669"/>
    <property type="project" value="TreeGrafter"/>
</dbReference>
<evidence type="ECO:0000256" key="6">
    <source>
        <dbReference type="ARBA" id="ARBA00023203"/>
    </source>
</evidence>
<dbReference type="GO" id="GO:0005938">
    <property type="term" value="C:cell cortex"/>
    <property type="evidence" value="ECO:0007669"/>
    <property type="project" value="TreeGrafter"/>
</dbReference>
<dbReference type="PANTHER" id="PTHR11604">
    <property type="entry name" value="PROFILIN"/>
    <property type="match status" value="1"/>
</dbReference>
<keyword evidence="5" id="KW-0963">Cytoplasm</keyword>
<keyword evidence="7" id="KW-0206">Cytoskeleton</keyword>
<protein>
    <recommendedName>
        <fullName evidence="4 8">Profilin</fullName>
    </recommendedName>
</protein>
<accession>A0AAV2PHY4</accession>
<comment type="subunit">
    <text evidence="3">Occurs in many kinds of cells as a complex with monomeric actin in a 1:1 ratio.</text>
</comment>
<dbReference type="PRINTS" id="PR01640">
    <property type="entry name" value="PROFILINPLNT"/>
</dbReference>
<comment type="similarity">
    <text evidence="2 8">Belongs to the profilin family.</text>
</comment>
<comment type="caution">
    <text evidence="9">The sequence shown here is derived from an EMBL/GenBank/DDBJ whole genome shotgun (WGS) entry which is preliminary data.</text>
</comment>
<evidence type="ECO:0000256" key="1">
    <source>
        <dbReference type="ARBA" id="ARBA00004245"/>
    </source>
</evidence>
<name>A0AAV2PHY4_MEGNR</name>
<dbReference type="PRINTS" id="PR00392">
    <property type="entry name" value="PROFILIN"/>
</dbReference>
<sequence length="126" mass="13508">MSWDSYISDQLLASGNVQKGAICGLDGSVWAVSDSWGIQAAEAQKLANAFKDPSVLHMGGIVVAGEKFMFLGGTDEVLRGKKQANGIHIVKTNTAMIIGYYADPIKHPQCATTVENLGDYLKSVNY</sequence>
<evidence type="ECO:0000256" key="8">
    <source>
        <dbReference type="RuleBase" id="RU003909"/>
    </source>
</evidence>
<gene>
    <name evidence="9" type="ORF">MNOR_LOCUS89</name>
</gene>
<dbReference type="EMBL" id="CAXKWB010000017">
    <property type="protein sequence ID" value="CAL4058645.1"/>
    <property type="molecule type" value="Genomic_DNA"/>
</dbReference>
<dbReference type="InterPro" id="IPR005455">
    <property type="entry name" value="PFN_euk"/>
</dbReference>
<dbReference type="SMART" id="SM00392">
    <property type="entry name" value="PROF"/>
    <property type="match status" value="1"/>
</dbReference>
<dbReference type="InterPro" id="IPR048278">
    <property type="entry name" value="PFN"/>
</dbReference>
<dbReference type="Proteomes" id="UP001497623">
    <property type="component" value="Unassembled WGS sequence"/>
</dbReference>
<keyword evidence="6 8" id="KW-0009">Actin-binding</keyword>
<evidence type="ECO:0000313" key="9">
    <source>
        <dbReference type="EMBL" id="CAL4058645.1"/>
    </source>
</evidence>
<evidence type="ECO:0000256" key="4">
    <source>
        <dbReference type="ARBA" id="ARBA00013422"/>
    </source>
</evidence>
<reference evidence="9 10" key="1">
    <citation type="submission" date="2024-05" db="EMBL/GenBank/DDBJ databases">
        <authorList>
            <person name="Wallberg A."/>
        </authorList>
    </citation>
    <scope>NUCLEOTIDE SEQUENCE [LARGE SCALE GENOMIC DNA]</scope>
</reference>
<dbReference type="InterPro" id="IPR036140">
    <property type="entry name" value="PFN_sf"/>
</dbReference>
<evidence type="ECO:0000256" key="2">
    <source>
        <dbReference type="ARBA" id="ARBA00010058"/>
    </source>
</evidence>
<evidence type="ECO:0000256" key="5">
    <source>
        <dbReference type="ARBA" id="ARBA00022490"/>
    </source>
</evidence>
<dbReference type="CDD" id="cd00148">
    <property type="entry name" value="PROF"/>
    <property type="match status" value="1"/>
</dbReference>
<proteinExistence type="inferred from homology"/>
<evidence type="ECO:0000256" key="7">
    <source>
        <dbReference type="ARBA" id="ARBA00023212"/>
    </source>
</evidence>
<dbReference type="AlphaFoldDB" id="A0AAV2PHY4"/>
<dbReference type="Pfam" id="PF00235">
    <property type="entry name" value="Profilin"/>
    <property type="match status" value="1"/>
</dbReference>
<dbReference type="SUPFAM" id="SSF55770">
    <property type="entry name" value="Profilin (actin-binding protein)"/>
    <property type="match status" value="1"/>
</dbReference>
<dbReference type="PANTHER" id="PTHR11604:SF0">
    <property type="entry name" value="PROFILIN"/>
    <property type="match status" value="1"/>
</dbReference>